<dbReference type="EMBL" id="QUTE01011785">
    <property type="protein sequence ID" value="RHZ08849.1"/>
    <property type="molecule type" value="Genomic_DNA"/>
</dbReference>
<dbReference type="PANTHER" id="PTHR10696:SF51">
    <property type="entry name" value="TRIMETHYLLYSINE DIOXYGENASE, MITOCHONDRIAL"/>
    <property type="match status" value="1"/>
</dbReference>
<evidence type="ECO:0000259" key="17">
    <source>
        <dbReference type="Pfam" id="PF02668"/>
    </source>
</evidence>
<organism evidence="19 20">
    <name type="scientific">Aphanomyces astaci</name>
    <name type="common">Crayfish plague agent</name>
    <dbReference type="NCBI Taxonomy" id="112090"/>
    <lineage>
        <taxon>Eukaryota</taxon>
        <taxon>Sar</taxon>
        <taxon>Stramenopiles</taxon>
        <taxon>Oomycota</taxon>
        <taxon>Saprolegniomycetes</taxon>
        <taxon>Saprolegniales</taxon>
        <taxon>Verrucalvaceae</taxon>
        <taxon>Aphanomyces</taxon>
    </lineage>
</organism>
<dbReference type="Gene3D" id="3.30.2020.30">
    <property type="match status" value="1"/>
</dbReference>
<dbReference type="EC" id="1.14.11.8" evidence="5"/>
<keyword evidence="8" id="KW-0223">Dioxygenase</keyword>
<keyword evidence="6" id="KW-0479">Metal-binding</keyword>
<evidence type="ECO:0000256" key="1">
    <source>
        <dbReference type="ARBA" id="ARBA00001954"/>
    </source>
</evidence>
<name>A0A397EZP1_APHAT</name>
<evidence type="ECO:0000259" key="18">
    <source>
        <dbReference type="Pfam" id="PF06155"/>
    </source>
</evidence>
<evidence type="ECO:0000256" key="14">
    <source>
        <dbReference type="ARBA" id="ARBA00046008"/>
    </source>
</evidence>
<evidence type="ECO:0000313" key="19">
    <source>
        <dbReference type="EMBL" id="RHZ08849.1"/>
    </source>
</evidence>
<feature type="region of interest" description="Disordered" evidence="16">
    <location>
        <begin position="541"/>
        <end position="568"/>
    </location>
</feature>
<dbReference type="GO" id="GO:0045329">
    <property type="term" value="P:carnitine biosynthetic process"/>
    <property type="evidence" value="ECO:0007669"/>
    <property type="project" value="UniProtKB-KW"/>
</dbReference>
<evidence type="ECO:0000256" key="5">
    <source>
        <dbReference type="ARBA" id="ARBA00012267"/>
    </source>
</evidence>
<evidence type="ECO:0000256" key="8">
    <source>
        <dbReference type="ARBA" id="ARBA00022964"/>
    </source>
</evidence>
<evidence type="ECO:0000256" key="16">
    <source>
        <dbReference type="SAM" id="MobiDB-lite"/>
    </source>
</evidence>
<reference evidence="19 20" key="1">
    <citation type="submission" date="2018-08" db="EMBL/GenBank/DDBJ databases">
        <title>Aphanomyces genome sequencing and annotation.</title>
        <authorList>
            <person name="Minardi D."/>
            <person name="Oidtmann B."/>
            <person name="Van Der Giezen M."/>
            <person name="Studholme D.J."/>
        </authorList>
    </citation>
    <scope>NUCLEOTIDE SEQUENCE [LARGE SCALE GENOMIC DNA]</scope>
    <source>
        <strain evidence="19 20">197901</strain>
    </source>
</reference>
<feature type="domain" description="TauD/TfdA-like" evidence="17">
    <location>
        <begin position="869"/>
        <end position="1103"/>
    </location>
</feature>
<keyword evidence="10" id="KW-0408">Iron</keyword>
<dbReference type="InterPro" id="IPR003819">
    <property type="entry name" value="TauD/TfdA-like"/>
</dbReference>
<comment type="cofactor">
    <cofactor evidence="2">
        <name>L-ascorbate</name>
        <dbReference type="ChEBI" id="CHEBI:38290"/>
    </cofactor>
</comment>
<comment type="function">
    <text evidence="14">Converts trimethyllysine (TML) into hydroxytrimethyllysine (HTML).</text>
</comment>
<dbReference type="FunFam" id="3.30.2020.30:FF:000002">
    <property type="entry name" value="Putative gamma-butyrobetaine dioxygenase"/>
    <property type="match status" value="1"/>
</dbReference>
<evidence type="ECO:0000256" key="3">
    <source>
        <dbReference type="ARBA" id="ARBA00005022"/>
    </source>
</evidence>
<dbReference type="GO" id="GO:0050353">
    <property type="term" value="F:trimethyllysine dioxygenase activity"/>
    <property type="evidence" value="ECO:0007669"/>
    <property type="project" value="UniProtKB-EC"/>
</dbReference>
<dbReference type="Gene3D" id="1.10.287.110">
    <property type="entry name" value="DnaJ domain"/>
    <property type="match status" value="1"/>
</dbReference>
<dbReference type="SUPFAM" id="SSF46565">
    <property type="entry name" value="Chaperone J-domain"/>
    <property type="match status" value="1"/>
</dbReference>
<comment type="pathway">
    <text evidence="3">Amine and polyamine biosynthesis; carnitine biosynthesis.</text>
</comment>
<evidence type="ECO:0000256" key="12">
    <source>
        <dbReference type="ARBA" id="ARBA00031778"/>
    </source>
</evidence>
<comment type="catalytic activity">
    <reaction evidence="15">
        <text>N(6),N(6),N(6)-trimethyl-L-lysine + 2-oxoglutarate + O2 = (3S)-3-hydroxy-N(6),N(6),N(6)-trimethyl-L-lysine + succinate + CO2</text>
        <dbReference type="Rhea" id="RHEA:14181"/>
        <dbReference type="ChEBI" id="CHEBI:15379"/>
        <dbReference type="ChEBI" id="CHEBI:16526"/>
        <dbReference type="ChEBI" id="CHEBI:16810"/>
        <dbReference type="ChEBI" id="CHEBI:30031"/>
        <dbReference type="ChEBI" id="CHEBI:58100"/>
        <dbReference type="ChEBI" id="CHEBI:141499"/>
        <dbReference type="EC" id="1.14.11.8"/>
    </reaction>
</comment>
<keyword evidence="9" id="KW-0560">Oxidoreductase</keyword>
<feature type="compositionally biased region" description="Polar residues" evidence="16">
    <location>
        <begin position="203"/>
        <end position="212"/>
    </location>
</feature>
<gene>
    <name evidence="19" type="ORF">DYB31_002842</name>
</gene>
<dbReference type="InterPro" id="IPR042098">
    <property type="entry name" value="TauD-like_sf"/>
</dbReference>
<dbReference type="VEuPathDB" id="FungiDB:H257_05398"/>
<feature type="domain" description="Gamma-butyrobetaine hydroxylase-like N-terminal" evidence="18">
    <location>
        <begin position="750"/>
        <end position="792"/>
    </location>
</feature>
<dbReference type="Pfam" id="PF02668">
    <property type="entry name" value="TauD"/>
    <property type="match status" value="1"/>
</dbReference>
<sequence length="1119" mass="125532">MDGRGVRGSMGARRLPQLREKRSKELPTWNTSWDVDETKNQHSGIDMVVERVSRSAPITDERGADGPQDTVTQARELGRVEGRAEALEEIASLHAQIASLYGQIEDMALSQEGRTKALMSDVYKEIKATFKQHTELLAPKQVVEICKPSLRRVAELHLGNITRIPESDTPTTSSPRSQLHRSQTCAASMNTTAESSMHEVPSRRNSAPSPISTDAAALHRSEPPSDDLPPTTIVSISGSEKIGTGHSAYMVYWIVVHRHGVVRFLQHLSMCISSWPLSPYTHSFLHDAILHPDSIALPRSTTPSSSSSIMINSTKAMGPAHAKQRMNRSFKSLHEAVPPLQRRLQMVTKQSEEVVQAHVAMATAVEAMRRHCDIVQSFEHSYETPTKHENSVADVLPRFERQVHELGKDMTATNVDKVAVEWDELSVVRAKTLMANLVQGAMQLEARHGAIRDEWTALRQHLVDTSHPMWKVRVRQQSREEVPPLVHPTLGRPLKPWSMRPDEEGDVDDEAAAALFGVAGYAGPARRRRREDGEMDEATAARTLFGGEEDEEASSDDGGKPIEKPPVVPGDWDLYIERLRRKQLTKAKRAFAAASQEQQAADDEERRQWHEGHRVQQEKDAEEAVAHSQRIDAAVASWAHHKDVQAMLNSLHEIFPFKDMRQCHVTDDATVKKGYMKAVRLLHPDKLLPADFSMYERMLGQHLFSTLTSAYENRRLFLRRSVGTISLRFAHTTASIPAAETVLQAVKPTNDDEAIHVTWKDGVSSTFHRAWLRDNCTCPSCQHPTTLQRQILTSAIPLHPTGHASLYANNSSGSDCVRSEFPATWLREHAYGIPSDGYDSRHYRQQRVDTKSLWGNDFTLPSTTYDAMMDDGSGGFKDGMAQLQKFGVLLIKHTPSSMDATEAFARRIGFVLETIYGRMWTTRPVNPENAYKDTASTNLALGPHTDCTYLYEPPGLQIFNCVLQAAAANADEGASRFVDGFHVVEWLRKYAPDAFQFFCDTALPQYCVDDDVSLHVMRPLIQRDGAGNVELVRFNDYDRAPLTHLSHDQVAAYYKHHKTLWDVINAGEVVYKMEEGDMIVVDNHRVMHGRHAFQGERALIGCYIGRSEYDSRLRTLGLL</sequence>
<accession>A0A397EZP1</accession>
<protein>
    <recommendedName>
        <fullName evidence="5">trimethyllysine dioxygenase</fullName>
        <ecNumber evidence="5">1.14.11.8</ecNumber>
    </recommendedName>
    <alternativeName>
        <fullName evidence="12">Epsilon-trimethyllysine 2-oxoglutarate dioxygenase</fullName>
    </alternativeName>
    <alternativeName>
        <fullName evidence="11">TML hydroxylase</fullName>
    </alternativeName>
    <alternativeName>
        <fullName evidence="13">TML-alpha-ketoglutarate dioxygenase</fullName>
    </alternativeName>
</protein>
<dbReference type="InterPro" id="IPR010376">
    <property type="entry name" value="GBBH-like_N"/>
</dbReference>
<dbReference type="Gene3D" id="3.60.130.10">
    <property type="entry name" value="Clavaminate synthase-like"/>
    <property type="match status" value="1"/>
</dbReference>
<feature type="compositionally biased region" description="Basic and acidic residues" evidence="16">
    <location>
        <begin position="604"/>
        <end position="625"/>
    </location>
</feature>
<comment type="cofactor">
    <cofactor evidence="1">
        <name>Fe(2+)</name>
        <dbReference type="ChEBI" id="CHEBI:29033"/>
    </cofactor>
</comment>
<feature type="region of interest" description="Disordered" evidence="16">
    <location>
        <begin position="590"/>
        <end position="626"/>
    </location>
</feature>
<evidence type="ECO:0000256" key="7">
    <source>
        <dbReference type="ARBA" id="ARBA00022873"/>
    </source>
</evidence>
<evidence type="ECO:0000256" key="13">
    <source>
        <dbReference type="ARBA" id="ARBA00032283"/>
    </source>
</evidence>
<comment type="caution">
    <text evidence="19">The sequence shown here is derived from an EMBL/GenBank/DDBJ whole genome shotgun (WGS) entry which is preliminary data.</text>
</comment>
<dbReference type="InterPro" id="IPR038492">
    <property type="entry name" value="GBBH-like_N_sf"/>
</dbReference>
<dbReference type="PANTHER" id="PTHR10696">
    <property type="entry name" value="GAMMA-BUTYROBETAINE HYDROXYLASE-RELATED"/>
    <property type="match status" value="1"/>
</dbReference>
<dbReference type="Pfam" id="PF06155">
    <property type="entry name" value="GBBH-like_N"/>
    <property type="match status" value="1"/>
</dbReference>
<dbReference type="InterPro" id="IPR050411">
    <property type="entry name" value="AlphaKG_dependent_hydroxylases"/>
</dbReference>
<feature type="region of interest" description="Disordered" evidence="16">
    <location>
        <begin position="1"/>
        <end position="26"/>
    </location>
</feature>
<dbReference type="GO" id="GO:0046872">
    <property type="term" value="F:metal ion binding"/>
    <property type="evidence" value="ECO:0007669"/>
    <property type="project" value="UniProtKB-KW"/>
</dbReference>
<evidence type="ECO:0000313" key="20">
    <source>
        <dbReference type="Proteomes" id="UP000266196"/>
    </source>
</evidence>
<comment type="similarity">
    <text evidence="4">Belongs to the gamma-BBH/TMLD family.</text>
</comment>
<evidence type="ECO:0000256" key="11">
    <source>
        <dbReference type="ARBA" id="ARBA00030363"/>
    </source>
</evidence>
<evidence type="ECO:0000256" key="4">
    <source>
        <dbReference type="ARBA" id="ARBA00008654"/>
    </source>
</evidence>
<evidence type="ECO:0000256" key="2">
    <source>
        <dbReference type="ARBA" id="ARBA00001961"/>
    </source>
</evidence>
<evidence type="ECO:0000256" key="15">
    <source>
        <dbReference type="ARBA" id="ARBA00049334"/>
    </source>
</evidence>
<dbReference type="GO" id="GO:0005739">
    <property type="term" value="C:mitochondrion"/>
    <property type="evidence" value="ECO:0007669"/>
    <property type="project" value="TreeGrafter"/>
</dbReference>
<keyword evidence="7" id="KW-0124">Carnitine biosynthesis</keyword>
<feature type="region of interest" description="Disordered" evidence="16">
    <location>
        <begin position="161"/>
        <end position="230"/>
    </location>
</feature>
<dbReference type="AlphaFoldDB" id="A0A397EZP1"/>
<proteinExistence type="inferred from homology"/>
<evidence type="ECO:0000256" key="10">
    <source>
        <dbReference type="ARBA" id="ARBA00023004"/>
    </source>
</evidence>
<dbReference type="InterPro" id="IPR036869">
    <property type="entry name" value="J_dom_sf"/>
</dbReference>
<evidence type="ECO:0000256" key="6">
    <source>
        <dbReference type="ARBA" id="ARBA00022723"/>
    </source>
</evidence>
<dbReference type="SUPFAM" id="SSF51197">
    <property type="entry name" value="Clavaminate synthase-like"/>
    <property type="match status" value="1"/>
</dbReference>
<feature type="compositionally biased region" description="Polar residues" evidence="16">
    <location>
        <begin position="168"/>
        <end position="195"/>
    </location>
</feature>
<feature type="compositionally biased region" description="Low complexity" evidence="16">
    <location>
        <begin position="590"/>
        <end position="599"/>
    </location>
</feature>
<dbReference type="VEuPathDB" id="FungiDB:H257_05397"/>
<dbReference type="Proteomes" id="UP000266196">
    <property type="component" value="Unassembled WGS sequence"/>
</dbReference>
<evidence type="ECO:0000256" key="9">
    <source>
        <dbReference type="ARBA" id="ARBA00023002"/>
    </source>
</evidence>